<dbReference type="Proteomes" id="UP001732700">
    <property type="component" value="Chromosome 1A"/>
</dbReference>
<reference evidence="1" key="2">
    <citation type="submission" date="2025-09" db="UniProtKB">
        <authorList>
            <consortium name="EnsemblPlants"/>
        </authorList>
    </citation>
    <scope>IDENTIFICATION</scope>
</reference>
<evidence type="ECO:0000313" key="1">
    <source>
        <dbReference type="EnsemblPlants" id="AVESA.00010b.r2.1AG0009630.2.CDS"/>
    </source>
</evidence>
<name>A0ACD5T8F2_AVESA</name>
<keyword evidence="2" id="KW-1185">Reference proteome</keyword>
<reference evidence="1" key="1">
    <citation type="submission" date="2021-05" db="EMBL/GenBank/DDBJ databases">
        <authorList>
            <person name="Scholz U."/>
            <person name="Mascher M."/>
            <person name="Fiebig A."/>
        </authorList>
    </citation>
    <scope>NUCLEOTIDE SEQUENCE [LARGE SCALE GENOMIC DNA]</scope>
</reference>
<evidence type="ECO:0000313" key="2">
    <source>
        <dbReference type="Proteomes" id="UP001732700"/>
    </source>
</evidence>
<dbReference type="EnsemblPlants" id="AVESA.00010b.r2.1AG0009630.2">
    <property type="protein sequence ID" value="AVESA.00010b.r2.1AG0009630.2.CDS"/>
    <property type="gene ID" value="AVESA.00010b.r2.1AG0009630"/>
</dbReference>
<accession>A0ACD5T8F2</accession>
<sequence length="203" mass="21496">MAPPPRRNPNGNGSRRKDEEPWLAAGTRPANFLPGLAIGFLLGLLLDLSSSWRPRFSLGPALPPSASRGSKRSAGSPADPGGVSAGEELKMVLVVRQDLKMGAGKIASQCAHAATGLYAELLASNRGLLRQWEQFGQAKIVLACKNQQDMNRIKETAEHRGIPTFVVADAGRTQVLAGSKTVLAVGPGRKADIDTVTGKLRLL</sequence>
<protein>
    <submittedName>
        <fullName evidence="1">Uncharacterized protein</fullName>
    </submittedName>
</protein>
<organism evidence="1 2">
    <name type="scientific">Avena sativa</name>
    <name type="common">Oat</name>
    <dbReference type="NCBI Taxonomy" id="4498"/>
    <lineage>
        <taxon>Eukaryota</taxon>
        <taxon>Viridiplantae</taxon>
        <taxon>Streptophyta</taxon>
        <taxon>Embryophyta</taxon>
        <taxon>Tracheophyta</taxon>
        <taxon>Spermatophyta</taxon>
        <taxon>Magnoliopsida</taxon>
        <taxon>Liliopsida</taxon>
        <taxon>Poales</taxon>
        <taxon>Poaceae</taxon>
        <taxon>BOP clade</taxon>
        <taxon>Pooideae</taxon>
        <taxon>Poodae</taxon>
        <taxon>Poeae</taxon>
        <taxon>Poeae Chloroplast Group 1 (Aveneae type)</taxon>
        <taxon>Aveninae</taxon>
        <taxon>Avena</taxon>
    </lineage>
</organism>
<proteinExistence type="predicted"/>